<evidence type="ECO:0000313" key="3">
    <source>
        <dbReference type="Proteomes" id="UP000033815"/>
    </source>
</evidence>
<keyword evidence="1" id="KW-1133">Transmembrane helix</keyword>
<feature type="transmembrane region" description="Helical" evidence="1">
    <location>
        <begin position="12"/>
        <end position="31"/>
    </location>
</feature>
<evidence type="ECO:0000256" key="1">
    <source>
        <dbReference type="SAM" id="Phobius"/>
    </source>
</evidence>
<protein>
    <submittedName>
        <fullName evidence="2">Uncharacterized protein</fullName>
    </submittedName>
</protein>
<dbReference type="AlphaFoldDB" id="A0A837IIT9"/>
<gene>
    <name evidence="2" type="ORF">UW25_C0002G0058</name>
</gene>
<comment type="caution">
    <text evidence="2">The sequence shown here is derived from an EMBL/GenBank/DDBJ whole genome shotgun (WGS) entry which is preliminary data.</text>
</comment>
<keyword evidence="1" id="KW-0472">Membrane</keyword>
<keyword evidence="1" id="KW-0812">Transmembrane</keyword>
<name>A0A837IIT9_9BACT</name>
<sequence length="164" mass="18050">MDDIEQAGHKKIITIGVSLVVIIAIAVFAIYKQKGDEVVVPVAEQKVATSTAPQKTEFGINKPADFPTDIPVEKGIKFEQSYSLDYKGQKQLTIVFLSAKTVKENYALYTDFLKEKNWNISKKYEGPKVSSLYGTKENNDINVTISGNTTAGSKSQVSISVLKK</sequence>
<evidence type="ECO:0000313" key="2">
    <source>
        <dbReference type="EMBL" id="KKT37112.1"/>
    </source>
</evidence>
<dbReference type="Proteomes" id="UP000033815">
    <property type="component" value="Unassembled WGS sequence"/>
</dbReference>
<dbReference type="EMBL" id="LCHP01000002">
    <property type="protein sequence ID" value="KKT37112.1"/>
    <property type="molecule type" value="Genomic_DNA"/>
</dbReference>
<reference evidence="2 3" key="1">
    <citation type="journal article" date="2015" name="Nature">
        <title>rRNA introns, odd ribosomes, and small enigmatic genomes across a large radiation of phyla.</title>
        <authorList>
            <person name="Brown C.T."/>
            <person name="Hug L.A."/>
            <person name="Thomas B.C."/>
            <person name="Sharon I."/>
            <person name="Castelle C.J."/>
            <person name="Singh A."/>
            <person name="Wilkins M.J."/>
            <person name="Williams K.H."/>
            <person name="Banfield J.F."/>
        </authorList>
    </citation>
    <scope>NUCLEOTIDE SEQUENCE [LARGE SCALE GENOMIC DNA]</scope>
</reference>
<accession>A0A837IIT9</accession>
<proteinExistence type="predicted"/>
<organism evidence="2 3">
    <name type="scientific">Candidatus Nomurabacteria bacterium GW2011_GWB1_44_12</name>
    <dbReference type="NCBI Taxonomy" id="1618748"/>
    <lineage>
        <taxon>Bacteria</taxon>
        <taxon>Candidatus Nomuraibacteriota</taxon>
    </lineage>
</organism>